<evidence type="ECO:0000256" key="1">
    <source>
        <dbReference type="ARBA" id="ARBA00023015"/>
    </source>
</evidence>
<dbReference type="Proteomes" id="UP000216961">
    <property type="component" value="Unassembled WGS sequence"/>
</dbReference>
<evidence type="ECO:0000256" key="2">
    <source>
        <dbReference type="ARBA" id="ARBA00023082"/>
    </source>
</evidence>
<dbReference type="EMBL" id="NPBQ01000046">
    <property type="protein sequence ID" value="PAD83823.1"/>
    <property type="molecule type" value="Genomic_DNA"/>
</dbReference>
<dbReference type="InterPro" id="IPR014284">
    <property type="entry name" value="RNA_pol_sigma-70_dom"/>
</dbReference>
<dbReference type="GO" id="GO:0016987">
    <property type="term" value="F:sigma factor activity"/>
    <property type="evidence" value="ECO:0007669"/>
    <property type="project" value="UniProtKB-KW"/>
</dbReference>
<dbReference type="NCBIfam" id="TIGR02937">
    <property type="entry name" value="sigma70-ECF"/>
    <property type="match status" value="1"/>
</dbReference>
<evidence type="ECO:0000256" key="3">
    <source>
        <dbReference type="ARBA" id="ARBA00023125"/>
    </source>
</evidence>
<dbReference type="SUPFAM" id="SSF88659">
    <property type="entry name" value="Sigma3 and sigma4 domains of RNA polymerase sigma factors"/>
    <property type="match status" value="1"/>
</dbReference>
<evidence type="ECO:0000256" key="4">
    <source>
        <dbReference type="ARBA" id="ARBA00023163"/>
    </source>
</evidence>
<dbReference type="InterPro" id="IPR007627">
    <property type="entry name" value="RNA_pol_sigma70_r2"/>
</dbReference>
<dbReference type="PANTHER" id="PTHR30385">
    <property type="entry name" value="SIGMA FACTOR F FLAGELLAR"/>
    <property type="match status" value="1"/>
</dbReference>
<keyword evidence="2" id="KW-0731">Sigma factor</keyword>
<keyword evidence="1" id="KW-0805">Transcription regulation</keyword>
<dbReference type="InterPro" id="IPR013324">
    <property type="entry name" value="RNA_pol_sigma_r3/r4-like"/>
</dbReference>
<gene>
    <name evidence="5" type="ORF">CHH57_07685</name>
</gene>
<dbReference type="Gene3D" id="1.10.1740.10">
    <property type="match status" value="1"/>
</dbReference>
<evidence type="ECO:0000313" key="6">
    <source>
        <dbReference type="Proteomes" id="UP000216961"/>
    </source>
</evidence>
<dbReference type="RefSeq" id="WP_095329683.1">
    <property type="nucleotide sequence ID" value="NZ_CP026031.1"/>
</dbReference>
<evidence type="ECO:0000313" key="5">
    <source>
        <dbReference type="EMBL" id="PAD83823.1"/>
    </source>
</evidence>
<protein>
    <submittedName>
        <fullName evidence="5">RNA polymerase subunit sigma-24</fullName>
    </submittedName>
</protein>
<dbReference type="InterPro" id="IPR013325">
    <property type="entry name" value="RNA_pol_sigma_r2"/>
</dbReference>
<accession>A0A268FEM0</accession>
<keyword evidence="4" id="KW-0804">Transcription</keyword>
<dbReference type="Pfam" id="PF04542">
    <property type="entry name" value="Sigma70_r2"/>
    <property type="match status" value="1"/>
</dbReference>
<sequence>MEGKNYEQLVEEFTPMIHHMIKKLLIYKDKQEFFQIGLISIWETMSHFKEEKGKYSNYLYRHMQGRFLDELKRRTREAERNAYPSEEFWALMESPILYREEEDYIKDLCKELSERETTWVIATFVHQMTVEEIAQNERVSPSAVKWWRKGAKEKLKRILEF</sequence>
<dbReference type="InterPro" id="IPR036388">
    <property type="entry name" value="WH-like_DNA-bd_sf"/>
</dbReference>
<proteinExistence type="predicted"/>
<dbReference type="SUPFAM" id="SSF88946">
    <property type="entry name" value="Sigma2 domain of RNA polymerase sigma factors"/>
    <property type="match status" value="1"/>
</dbReference>
<name>A0A268FEM0_NIACI</name>
<dbReference type="Gene3D" id="1.10.10.10">
    <property type="entry name" value="Winged helix-like DNA-binding domain superfamily/Winged helix DNA-binding domain"/>
    <property type="match status" value="1"/>
</dbReference>
<comment type="caution">
    <text evidence="5">The sequence shown here is derived from an EMBL/GenBank/DDBJ whole genome shotgun (WGS) entry which is preliminary data.</text>
</comment>
<organism evidence="5 6">
    <name type="scientific">Niallia circulans</name>
    <name type="common">Bacillus circulans</name>
    <dbReference type="NCBI Taxonomy" id="1397"/>
    <lineage>
        <taxon>Bacteria</taxon>
        <taxon>Bacillati</taxon>
        <taxon>Bacillota</taxon>
        <taxon>Bacilli</taxon>
        <taxon>Bacillales</taxon>
        <taxon>Bacillaceae</taxon>
        <taxon>Niallia</taxon>
    </lineage>
</organism>
<dbReference type="KEGG" id="bcir:C2I06_15445"/>
<dbReference type="GO" id="GO:0006352">
    <property type="term" value="P:DNA-templated transcription initiation"/>
    <property type="evidence" value="ECO:0007669"/>
    <property type="project" value="InterPro"/>
</dbReference>
<keyword evidence="3" id="KW-0238">DNA-binding</keyword>
<dbReference type="AlphaFoldDB" id="A0A268FEM0"/>
<dbReference type="GO" id="GO:0003677">
    <property type="term" value="F:DNA binding"/>
    <property type="evidence" value="ECO:0007669"/>
    <property type="project" value="UniProtKB-KW"/>
</dbReference>
<reference evidence="5 6" key="1">
    <citation type="submission" date="2017-07" db="EMBL/GenBank/DDBJ databases">
        <title>Isolation and whole genome analysis of endospore-forming bacteria from heroin.</title>
        <authorList>
            <person name="Kalinowski J."/>
            <person name="Ahrens B."/>
            <person name="Al-Dilaimi A."/>
            <person name="Winkler A."/>
            <person name="Wibberg D."/>
            <person name="Schleenbecker U."/>
            <person name="Ruckert C."/>
            <person name="Wolfel R."/>
            <person name="Grass G."/>
        </authorList>
    </citation>
    <scope>NUCLEOTIDE SEQUENCE [LARGE SCALE GENOMIC DNA]</scope>
    <source>
        <strain evidence="5 6">7521-2</strain>
    </source>
</reference>